<dbReference type="UniPathway" id="UPA00084">
    <property type="reaction ID" value="UER00504"/>
</dbReference>
<dbReference type="PANTHER" id="PTHR36305:SF1">
    <property type="entry name" value="PHOSPHATIDYLGLYCEROPHOSPHATASE A"/>
    <property type="match status" value="1"/>
</dbReference>
<dbReference type="SUPFAM" id="SSF101307">
    <property type="entry name" value="YutG-like"/>
    <property type="match status" value="1"/>
</dbReference>
<protein>
    <recommendedName>
        <fullName evidence="1">Phosphatidylglycerophosphatase A</fullName>
        <ecNumber evidence="1">3.1.3.27</ecNumber>
    </recommendedName>
    <alternativeName>
        <fullName evidence="1">Phosphatidylglycerolphosphate phosphatase A</fullName>
    </alternativeName>
</protein>
<dbReference type="InterPro" id="IPR036681">
    <property type="entry name" value="PgpA-like_sf"/>
</dbReference>
<evidence type="ECO:0000313" key="5">
    <source>
        <dbReference type="Proteomes" id="UP000292423"/>
    </source>
</evidence>
<dbReference type="RefSeq" id="WP_130410970.1">
    <property type="nucleotide sequence ID" value="NZ_SHKX01000010.1"/>
</dbReference>
<keyword evidence="1" id="KW-0460">Magnesium</keyword>
<keyword evidence="1" id="KW-0443">Lipid metabolism</keyword>
<dbReference type="InterPro" id="IPR007686">
    <property type="entry name" value="YutG/PgpA"/>
</dbReference>
<accession>A0A4Q7ZC90</accession>
<keyword evidence="1" id="KW-0595">Phospholipid degradation</keyword>
<comment type="catalytic activity">
    <reaction evidence="1">
        <text>a 1,2-diacyl-sn-glycero-3-phospho-(1'-sn-glycero-3'-phosphate) + H2O = a 1,2-diacyl-sn-glycero-3-phospho-(1'-sn-glycerol) + phosphate</text>
        <dbReference type="Rhea" id="RHEA:33751"/>
        <dbReference type="ChEBI" id="CHEBI:15377"/>
        <dbReference type="ChEBI" id="CHEBI:43474"/>
        <dbReference type="ChEBI" id="CHEBI:60110"/>
        <dbReference type="ChEBI" id="CHEBI:64716"/>
        <dbReference type="EC" id="3.1.3.27"/>
    </reaction>
</comment>
<dbReference type="Proteomes" id="UP000292423">
    <property type="component" value="Unassembled WGS sequence"/>
</dbReference>
<proteinExistence type="predicted"/>
<evidence type="ECO:0000259" key="3">
    <source>
        <dbReference type="Pfam" id="PF04608"/>
    </source>
</evidence>
<feature type="transmembrane region" description="Helical" evidence="2">
    <location>
        <begin position="35"/>
        <end position="63"/>
    </location>
</feature>
<keyword evidence="5" id="KW-1185">Reference proteome</keyword>
<comment type="function">
    <text evidence="1">Lipid phosphatase which dephosphorylates phosphatidylglycerophosphate (PGP) to phosphatidylglycerol (PG).</text>
</comment>
<keyword evidence="1" id="KW-0442">Lipid degradation</keyword>
<keyword evidence="1" id="KW-0378">Hydrolase</keyword>
<comment type="cofactor">
    <cofactor evidence="1">
        <name>Mg(2+)</name>
        <dbReference type="ChEBI" id="CHEBI:18420"/>
    </cofactor>
</comment>
<dbReference type="EC" id="3.1.3.27" evidence="1"/>
<evidence type="ECO:0000256" key="1">
    <source>
        <dbReference type="PIRNR" id="PIRNR006162"/>
    </source>
</evidence>
<dbReference type="AlphaFoldDB" id="A0A4Q7ZC90"/>
<sequence length="164" mass="17448">MSPYPIRHPVIFLAFGLGSGLSPKAPGTAGSALALLFFPVLVALGLWGSVALIAVAGVFGIWLCGRAAEILKVHDHSGIVWDEFVGQWLTLLPLLGGAVWDLATVLNVLVGFVLFRIFDIAKPWPISWCDKHLEGGLGIMIDDVLAGAAAGGVLWLLVANHWLF</sequence>
<dbReference type="InterPro" id="IPR026037">
    <property type="entry name" value="PgpA"/>
</dbReference>
<comment type="pathway">
    <text evidence="1">Phospholipid metabolism; phosphatidylglycerol biosynthesis; phosphatidylglycerol from CDP-diacylglycerol: step 2/2.</text>
</comment>
<feature type="transmembrane region" description="Helical" evidence="2">
    <location>
        <begin position="139"/>
        <end position="158"/>
    </location>
</feature>
<keyword evidence="1 2" id="KW-0472">Membrane</keyword>
<gene>
    <name evidence="4" type="ORF">EV700_0718</name>
</gene>
<keyword evidence="1" id="KW-0479">Metal-binding</keyword>
<keyword evidence="1" id="KW-1003">Cell membrane</keyword>
<dbReference type="GO" id="GO:0006655">
    <property type="term" value="P:phosphatidylglycerol biosynthetic process"/>
    <property type="evidence" value="ECO:0007669"/>
    <property type="project" value="UniProtKB-UniPathway"/>
</dbReference>
<reference evidence="4 5" key="1">
    <citation type="submission" date="2019-02" db="EMBL/GenBank/DDBJ databases">
        <title>Genomic Encyclopedia of Type Strains, Phase IV (KMG-IV): sequencing the most valuable type-strain genomes for metagenomic binning, comparative biology and taxonomic classification.</title>
        <authorList>
            <person name="Goeker M."/>
        </authorList>
    </citation>
    <scope>NUCLEOTIDE SEQUENCE [LARGE SCALE GENOMIC DNA]</scope>
    <source>
        <strain evidence="4 5">DSM 105135</strain>
    </source>
</reference>
<dbReference type="GO" id="GO:0009395">
    <property type="term" value="P:phospholipid catabolic process"/>
    <property type="evidence" value="ECO:0007669"/>
    <property type="project" value="UniProtKB-KW"/>
</dbReference>
<dbReference type="OrthoDB" id="9804091at2"/>
<name>A0A4Q7ZC90_9GAMM</name>
<feature type="transmembrane region" description="Helical" evidence="2">
    <location>
        <begin position="98"/>
        <end position="118"/>
    </location>
</feature>
<dbReference type="GO" id="GO:0008962">
    <property type="term" value="F:phosphatidylglycerophosphatase activity"/>
    <property type="evidence" value="ECO:0007669"/>
    <property type="project" value="UniProtKB-EC"/>
</dbReference>
<evidence type="ECO:0000313" key="4">
    <source>
        <dbReference type="EMBL" id="RZU47751.1"/>
    </source>
</evidence>
<dbReference type="GO" id="GO:0046872">
    <property type="term" value="F:metal ion binding"/>
    <property type="evidence" value="ECO:0007669"/>
    <property type="project" value="UniProtKB-KW"/>
</dbReference>
<comment type="caution">
    <text evidence="4">The sequence shown here is derived from an EMBL/GenBank/DDBJ whole genome shotgun (WGS) entry which is preliminary data.</text>
</comment>
<feature type="domain" description="YutG/PgpA" evidence="3">
    <location>
        <begin position="13"/>
        <end position="157"/>
    </location>
</feature>
<organism evidence="4 5">
    <name type="scientific">Fluviicoccus keumensis</name>
    <dbReference type="NCBI Taxonomy" id="1435465"/>
    <lineage>
        <taxon>Bacteria</taxon>
        <taxon>Pseudomonadati</taxon>
        <taxon>Pseudomonadota</taxon>
        <taxon>Gammaproteobacteria</taxon>
        <taxon>Moraxellales</taxon>
        <taxon>Moraxellaceae</taxon>
        <taxon>Fluviicoccus</taxon>
    </lineage>
</organism>
<comment type="subcellular location">
    <subcellularLocation>
        <location evidence="1">Cell inner membrane</location>
        <topology evidence="1">Multi-pass membrane protein</topology>
    </subcellularLocation>
</comment>
<dbReference type="EMBL" id="SHKX01000010">
    <property type="protein sequence ID" value="RZU47751.1"/>
    <property type="molecule type" value="Genomic_DNA"/>
</dbReference>
<dbReference type="PANTHER" id="PTHR36305">
    <property type="entry name" value="PHOSPHATIDYLGLYCEROPHOSPHATASE A"/>
    <property type="match status" value="1"/>
</dbReference>
<keyword evidence="2" id="KW-1133">Transmembrane helix</keyword>
<keyword evidence="1" id="KW-1208">Phospholipid metabolism</keyword>
<evidence type="ECO:0000256" key="2">
    <source>
        <dbReference type="SAM" id="Phobius"/>
    </source>
</evidence>
<dbReference type="GO" id="GO:0005886">
    <property type="term" value="C:plasma membrane"/>
    <property type="evidence" value="ECO:0007669"/>
    <property type="project" value="UniProtKB-SubCell"/>
</dbReference>
<dbReference type="PIRSF" id="PIRSF006162">
    <property type="entry name" value="PgpA"/>
    <property type="match status" value="1"/>
</dbReference>
<keyword evidence="1" id="KW-0997">Cell inner membrane</keyword>
<dbReference type="CDD" id="cd06971">
    <property type="entry name" value="PgpA"/>
    <property type="match status" value="1"/>
</dbReference>
<dbReference type="Pfam" id="PF04608">
    <property type="entry name" value="PgpA"/>
    <property type="match status" value="1"/>
</dbReference>
<keyword evidence="1 2" id="KW-0812">Transmembrane</keyword>